<evidence type="ECO:0000259" key="2">
    <source>
        <dbReference type="Pfam" id="PF00149"/>
    </source>
</evidence>
<dbReference type="CDD" id="cd00840">
    <property type="entry name" value="MPP_Mre11_N"/>
    <property type="match status" value="1"/>
</dbReference>
<dbReference type="PANTHER" id="PTHR30337">
    <property type="entry name" value="COMPONENT OF ATP-DEPENDENT DSDNA EXONUCLEASE"/>
    <property type="match status" value="1"/>
</dbReference>
<feature type="domain" description="Calcineurin-like phosphoesterase" evidence="2">
    <location>
        <begin position="32"/>
        <end position="183"/>
    </location>
</feature>
<organism evidence="3 4">
    <name type="scientific">Wenzhouxiangella sediminis</name>
    <dbReference type="NCBI Taxonomy" id="1792836"/>
    <lineage>
        <taxon>Bacteria</taxon>
        <taxon>Pseudomonadati</taxon>
        <taxon>Pseudomonadota</taxon>
        <taxon>Gammaproteobacteria</taxon>
        <taxon>Chromatiales</taxon>
        <taxon>Wenzhouxiangellaceae</taxon>
        <taxon>Wenzhouxiangella</taxon>
    </lineage>
</organism>
<sequence>MHLGRPPTAIPEDLRARRDELGPEAAWFRSVDEAIARKVDAVLLAGDLVDQGRDFFVAYGQLKAGIERLTEAGIRVLAVAGNHDTEVLPRLAGEIDQLELVGAGGQWQSVPVDGITLLGWSFPRPQVRNSPLGDLPASQGKGTVVGLLHCDVDQADSPHAPVSRRELEAAPVNAWLLGHIHRPDDLDSDRPIGYLGSISALRASETGRRGPWLVQIEGKDIAADQLPLAALRYEALEIDCSELEDAGELGAKVLAATRERLRTLADSDNQPKAVGLRITLTGQSPAAAALGEAAAELAADGRSWEEQGIACFVHRIESTVMPRLDLRRLARQSDPCGLLARRLLALQDPEDEEYQRLVRLARESMSPVLGAREFRDLDREPDDEAIAGWLRRAGRMALIRLVAQREEAG</sequence>
<reference evidence="3 4" key="1">
    <citation type="submission" date="2018-08" db="EMBL/GenBank/DDBJ databases">
        <title>Wenzhouxiangella salilacus sp. nov., a novel bacterium isolated from a saline lake in Xinjiang Province, China.</title>
        <authorList>
            <person name="Han S."/>
        </authorList>
    </citation>
    <scope>NUCLEOTIDE SEQUENCE [LARGE SCALE GENOMIC DNA]</scope>
    <source>
        <strain evidence="3 4">XDB06</strain>
    </source>
</reference>
<dbReference type="GO" id="GO:0004527">
    <property type="term" value="F:exonuclease activity"/>
    <property type="evidence" value="ECO:0007669"/>
    <property type="project" value="UniProtKB-KW"/>
</dbReference>
<keyword evidence="3" id="KW-0269">Exonuclease</keyword>
<dbReference type="InterPro" id="IPR050535">
    <property type="entry name" value="DNA_Repair-Maintenance_Comp"/>
</dbReference>
<proteinExistence type="predicted"/>
<comment type="caution">
    <text evidence="3">The sequence shown here is derived from an EMBL/GenBank/DDBJ whole genome shotgun (WGS) entry which is preliminary data.</text>
</comment>
<dbReference type="InterPro" id="IPR029052">
    <property type="entry name" value="Metallo-depent_PP-like"/>
</dbReference>
<dbReference type="InterPro" id="IPR004843">
    <property type="entry name" value="Calcineurin-like_PHP"/>
</dbReference>
<dbReference type="Pfam" id="PF00149">
    <property type="entry name" value="Metallophos"/>
    <property type="match status" value="1"/>
</dbReference>
<name>A0A3E1K9W9_9GAMM</name>
<protein>
    <submittedName>
        <fullName evidence="3">DNA repair exonuclease</fullName>
    </submittedName>
</protein>
<gene>
    <name evidence="3" type="ORF">DZC52_06165</name>
</gene>
<evidence type="ECO:0000256" key="1">
    <source>
        <dbReference type="ARBA" id="ARBA00022801"/>
    </source>
</evidence>
<dbReference type="AlphaFoldDB" id="A0A3E1K9W9"/>
<dbReference type="Gene3D" id="3.60.21.10">
    <property type="match status" value="1"/>
</dbReference>
<accession>A0A3E1K9W9</accession>
<dbReference type="SUPFAM" id="SSF56300">
    <property type="entry name" value="Metallo-dependent phosphatases"/>
    <property type="match status" value="1"/>
</dbReference>
<keyword evidence="1" id="KW-0378">Hydrolase</keyword>
<dbReference type="EMBL" id="QUZK01000025">
    <property type="protein sequence ID" value="RFF31020.1"/>
    <property type="molecule type" value="Genomic_DNA"/>
</dbReference>
<evidence type="ECO:0000313" key="4">
    <source>
        <dbReference type="Proteomes" id="UP000260351"/>
    </source>
</evidence>
<dbReference type="InterPro" id="IPR041796">
    <property type="entry name" value="Mre11_N"/>
</dbReference>
<dbReference type="Proteomes" id="UP000260351">
    <property type="component" value="Unassembled WGS sequence"/>
</dbReference>
<keyword evidence="3" id="KW-0540">Nuclease</keyword>
<evidence type="ECO:0000313" key="3">
    <source>
        <dbReference type="EMBL" id="RFF31020.1"/>
    </source>
</evidence>
<keyword evidence="4" id="KW-1185">Reference proteome</keyword>
<dbReference type="OrthoDB" id="9773856at2"/>